<protein>
    <recommendedName>
        <fullName evidence="4">DUF3999 domain-containing protein</fullName>
    </recommendedName>
</protein>
<sequence>MNKLIGLLLLSLLIPISGRTQSFRFQASVDAVQKSGFHRVLLSPDVVGHLNASLTDVRLYDSQHQEVPYLWARQHATQSDSFIDYELTSKQLRPNVSTTLVIRNQTKQRINSLNIVVKNTNVGKKARLSGSSDAQNWYAIDDEIWLRPTQNTVSTTEVKQIDFPLSDYSYYRLIINDSLSTPLNILRIGHYEQLASMRAYSIIPNISFSQRDSSDKNTYIHLVRPNDARFDKLTILVNASLPFRRRADIGQFRTRRLKRGRIDHWFEIVRTIELNSTDSNVVDLPGLKAKDLYVVVANDDNPPLVIREVRAYQLTTYLLANLTAGQSYQLHFSADNTAAPTYDLTPFKTVALTSQPIIGIGNLRSIGVDSDRSTSFFTDNRVIWPALSLVLLVLGIMSYRMLREMGQKQTDEVS</sequence>
<evidence type="ECO:0000313" key="2">
    <source>
        <dbReference type="EMBL" id="MVM28812.1"/>
    </source>
</evidence>
<evidence type="ECO:0008006" key="4">
    <source>
        <dbReference type="Google" id="ProtNLM"/>
    </source>
</evidence>
<dbReference type="AlphaFoldDB" id="A0A7K1S4Q8"/>
<keyword evidence="1" id="KW-1133">Transmembrane helix</keyword>
<comment type="caution">
    <text evidence="2">The sequence shown here is derived from an EMBL/GenBank/DDBJ whole genome shotgun (WGS) entry which is preliminary data.</text>
</comment>
<keyword evidence="1" id="KW-0472">Membrane</keyword>
<reference evidence="2 3" key="1">
    <citation type="submission" date="2019-12" db="EMBL/GenBank/DDBJ databases">
        <title>Spirosoma sp. HMF4905 genome sequencing and assembly.</title>
        <authorList>
            <person name="Kang H."/>
            <person name="Cha I."/>
            <person name="Kim H."/>
            <person name="Joh K."/>
        </authorList>
    </citation>
    <scope>NUCLEOTIDE SEQUENCE [LARGE SCALE GENOMIC DNA]</scope>
    <source>
        <strain evidence="2 3">HMF4905</strain>
    </source>
</reference>
<evidence type="ECO:0000256" key="1">
    <source>
        <dbReference type="SAM" id="Phobius"/>
    </source>
</evidence>
<keyword evidence="1" id="KW-0812">Transmembrane</keyword>
<organism evidence="2 3">
    <name type="scientific">Spirosoma arboris</name>
    <dbReference type="NCBI Taxonomy" id="2682092"/>
    <lineage>
        <taxon>Bacteria</taxon>
        <taxon>Pseudomonadati</taxon>
        <taxon>Bacteroidota</taxon>
        <taxon>Cytophagia</taxon>
        <taxon>Cytophagales</taxon>
        <taxon>Cytophagaceae</taxon>
        <taxon>Spirosoma</taxon>
    </lineage>
</organism>
<name>A0A7K1S4Q8_9BACT</name>
<feature type="transmembrane region" description="Helical" evidence="1">
    <location>
        <begin position="382"/>
        <end position="402"/>
    </location>
</feature>
<keyword evidence="3" id="KW-1185">Reference proteome</keyword>
<evidence type="ECO:0000313" key="3">
    <source>
        <dbReference type="Proteomes" id="UP000436006"/>
    </source>
</evidence>
<dbReference type="RefSeq" id="WP_157582913.1">
    <property type="nucleotide sequence ID" value="NZ_WPIN01000001.1"/>
</dbReference>
<dbReference type="Proteomes" id="UP000436006">
    <property type="component" value="Unassembled WGS sequence"/>
</dbReference>
<accession>A0A7K1S4Q8</accession>
<proteinExistence type="predicted"/>
<dbReference type="EMBL" id="WPIN01000001">
    <property type="protein sequence ID" value="MVM28812.1"/>
    <property type="molecule type" value="Genomic_DNA"/>
</dbReference>
<gene>
    <name evidence="2" type="ORF">GO755_02115</name>
</gene>